<feature type="non-terminal residue" evidence="1">
    <location>
        <position position="1"/>
    </location>
</feature>
<reference evidence="1" key="1">
    <citation type="submission" date="2021-06" db="EMBL/GenBank/DDBJ databases">
        <authorList>
            <person name="Hodson N. C."/>
            <person name="Mongue J. A."/>
            <person name="Jaron S. K."/>
        </authorList>
    </citation>
    <scope>NUCLEOTIDE SEQUENCE</scope>
</reference>
<accession>A0A8J2LHL2</accession>
<dbReference type="Proteomes" id="UP000708208">
    <property type="component" value="Unassembled WGS sequence"/>
</dbReference>
<organism evidence="1 2">
    <name type="scientific">Allacma fusca</name>
    <dbReference type="NCBI Taxonomy" id="39272"/>
    <lineage>
        <taxon>Eukaryota</taxon>
        <taxon>Metazoa</taxon>
        <taxon>Ecdysozoa</taxon>
        <taxon>Arthropoda</taxon>
        <taxon>Hexapoda</taxon>
        <taxon>Collembola</taxon>
        <taxon>Symphypleona</taxon>
        <taxon>Sminthuridae</taxon>
        <taxon>Allacma</taxon>
    </lineage>
</organism>
<proteinExistence type="predicted"/>
<dbReference type="EMBL" id="CAJVCH010562853">
    <property type="protein sequence ID" value="CAG7831953.1"/>
    <property type="molecule type" value="Genomic_DNA"/>
</dbReference>
<evidence type="ECO:0000313" key="1">
    <source>
        <dbReference type="EMBL" id="CAG7831953.1"/>
    </source>
</evidence>
<protein>
    <submittedName>
        <fullName evidence="1">Uncharacterized protein</fullName>
    </submittedName>
</protein>
<name>A0A8J2LHL2_9HEXA</name>
<sequence length="11" mass="1281">SQKIHNISNIK</sequence>
<comment type="caution">
    <text evidence="1">The sequence shown here is derived from an EMBL/GenBank/DDBJ whole genome shotgun (WGS) entry which is preliminary data.</text>
</comment>
<evidence type="ECO:0000313" key="2">
    <source>
        <dbReference type="Proteomes" id="UP000708208"/>
    </source>
</evidence>
<keyword evidence="2" id="KW-1185">Reference proteome</keyword>
<gene>
    <name evidence="1" type="ORF">AFUS01_LOCUS41671</name>
</gene>